<feature type="compositionally biased region" description="Basic and acidic residues" evidence="1">
    <location>
        <begin position="557"/>
        <end position="590"/>
    </location>
</feature>
<feature type="compositionally biased region" description="Basic and acidic residues" evidence="1">
    <location>
        <begin position="629"/>
        <end position="638"/>
    </location>
</feature>
<evidence type="ECO:0000313" key="4">
    <source>
        <dbReference type="EMBL" id="CAD5208618.1"/>
    </source>
</evidence>
<keyword evidence="2" id="KW-0472">Membrane</keyword>
<dbReference type="InterPro" id="IPR000082">
    <property type="entry name" value="SEA_dom"/>
</dbReference>
<feature type="compositionally biased region" description="Low complexity" evidence="1">
    <location>
        <begin position="732"/>
        <end position="742"/>
    </location>
</feature>
<feature type="compositionally biased region" description="Basic and acidic residues" evidence="1">
    <location>
        <begin position="938"/>
        <end position="964"/>
    </location>
</feature>
<organism evidence="4 5">
    <name type="scientific">Bursaphelenchus xylophilus</name>
    <name type="common">Pinewood nematode worm</name>
    <name type="synonym">Aphelenchoides xylophilus</name>
    <dbReference type="NCBI Taxonomy" id="6326"/>
    <lineage>
        <taxon>Eukaryota</taxon>
        <taxon>Metazoa</taxon>
        <taxon>Ecdysozoa</taxon>
        <taxon>Nematoda</taxon>
        <taxon>Chromadorea</taxon>
        <taxon>Rhabditida</taxon>
        <taxon>Tylenchina</taxon>
        <taxon>Tylenchomorpha</taxon>
        <taxon>Aphelenchoidea</taxon>
        <taxon>Aphelenchoididae</taxon>
        <taxon>Bursaphelenchus</taxon>
    </lineage>
</organism>
<dbReference type="InterPro" id="IPR038765">
    <property type="entry name" value="Papain-like_cys_pep_sf"/>
</dbReference>
<feature type="compositionally biased region" description="Basic and acidic residues" evidence="1">
    <location>
        <begin position="851"/>
        <end position="864"/>
    </location>
</feature>
<feature type="compositionally biased region" description="Pro residues" evidence="1">
    <location>
        <begin position="834"/>
        <end position="850"/>
    </location>
</feature>
<accession>A0A811JZ49</accession>
<feature type="compositionally biased region" description="Basic residues" evidence="1">
    <location>
        <begin position="73"/>
        <end position="85"/>
    </location>
</feature>
<dbReference type="Pfam" id="PF01390">
    <property type="entry name" value="SEA"/>
    <property type="match status" value="1"/>
</dbReference>
<feature type="compositionally biased region" description="Basic and acidic residues" evidence="1">
    <location>
        <begin position="653"/>
        <end position="671"/>
    </location>
</feature>
<feature type="compositionally biased region" description="Pro residues" evidence="1">
    <location>
        <begin position="965"/>
        <end position="977"/>
    </location>
</feature>
<keyword evidence="2" id="KW-0812">Transmembrane</keyword>
<dbReference type="EMBL" id="CAJFCV020000001">
    <property type="protein sequence ID" value="CAG9082215.1"/>
    <property type="molecule type" value="Genomic_DNA"/>
</dbReference>
<feature type="compositionally biased region" description="Basic and acidic residues" evidence="1">
    <location>
        <begin position="719"/>
        <end position="730"/>
    </location>
</feature>
<dbReference type="Gene3D" id="3.30.70.960">
    <property type="entry name" value="SEA domain"/>
    <property type="match status" value="1"/>
</dbReference>
<feature type="compositionally biased region" description="Polar residues" evidence="1">
    <location>
        <begin position="639"/>
        <end position="652"/>
    </location>
</feature>
<feature type="compositionally biased region" description="Basic and acidic residues" evidence="1">
    <location>
        <begin position="807"/>
        <end position="833"/>
    </location>
</feature>
<feature type="compositionally biased region" description="Low complexity" evidence="1">
    <location>
        <begin position="1190"/>
        <end position="1211"/>
    </location>
</feature>
<dbReference type="EMBL" id="CAJFDI010000001">
    <property type="protein sequence ID" value="CAD5208618.1"/>
    <property type="molecule type" value="Genomic_DNA"/>
</dbReference>
<evidence type="ECO:0000256" key="2">
    <source>
        <dbReference type="SAM" id="Phobius"/>
    </source>
</evidence>
<dbReference type="SUPFAM" id="SSF82671">
    <property type="entry name" value="SEA domain"/>
    <property type="match status" value="1"/>
</dbReference>
<feature type="compositionally biased region" description="Pro residues" evidence="1">
    <location>
        <begin position="865"/>
        <end position="887"/>
    </location>
</feature>
<feature type="compositionally biased region" description="Basic and acidic residues" evidence="1">
    <location>
        <begin position="769"/>
        <end position="795"/>
    </location>
</feature>
<feature type="domain" description="SEA" evidence="3">
    <location>
        <begin position="996"/>
        <end position="1109"/>
    </location>
</feature>
<evidence type="ECO:0000259" key="3">
    <source>
        <dbReference type="PROSITE" id="PS50024"/>
    </source>
</evidence>
<feature type="region of interest" description="Disordered" evidence="1">
    <location>
        <begin position="382"/>
        <end position="1001"/>
    </location>
</feature>
<dbReference type="Proteomes" id="UP000582659">
    <property type="component" value="Unassembled WGS sequence"/>
</dbReference>
<feature type="transmembrane region" description="Helical" evidence="2">
    <location>
        <begin position="1124"/>
        <end position="1151"/>
    </location>
</feature>
<feature type="region of interest" description="Disordered" evidence="1">
    <location>
        <begin position="42"/>
        <end position="85"/>
    </location>
</feature>
<gene>
    <name evidence="4" type="ORF">BXYJ_LOCUS854</name>
</gene>
<protein>
    <submittedName>
        <fullName evidence="4">(pine wood nematode) hypothetical protein</fullName>
    </submittedName>
</protein>
<dbReference type="Proteomes" id="UP000659654">
    <property type="component" value="Unassembled WGS sequence"/>
</dbReference>
<feature type="compositionally biased region" description="Low complexity" evidence="1">
    <location>
        <begin position="539"/>
        <end position="552"/>
    </location>
</feature>
<keyword evidence="2" id="KW-1133">Transmembrane helix</keyword>
<feature type="compositionally biased region" description="Basic and acidic residues" evidence="1">
    <location>
        <begin position="496"/>
        <end position="537"/>
    </location>
</feature>
<comment type="caution">
    <text evidence="4">The sequence shown here is derived from an EMBL/GenBank/DDBJ whole genome shotgun (WGS) entry which is preliminary data.</text>
</comment>
<dbReference type="SUPFAM" id="SSF54001">
    <property type="entry name" value="Cysteine proteinases"/>
    <property type="match status" value="1"/>
</dbReference>
<feature type="compositionally biased region" description="Basic and acidic residues" evidence="1">
    <location>
        <begin position="426"/>
        <end position="449"/>
    </location>
</feature>
<feature type="compositionally biased region" description="Basic and acidic residues" evidence="1">
    <location>
        <begin position="888"/>
        <end position="931"/>
    </location>
</feature>
<keyword evidence="5" id="KW-1185">Reference proteome</keyword>
<dbReference type="PROSITE" id="PS50024">
    <property type="entry name" value="SEA"/>
    <property type="match status" value="1"/>
</dbReference>
<dbReference type="OrthoDB" id="5848610at2759"/>
<feature type="compositionally biased region" description="Low complexity" evidence="1">
    <location>
        <begin position="672"/>
        <end position="683"/>
    </location>
</feature>
<feature type="region of interest" description="Disordered" evidence="1">
    <location>
        <begin position="1170"/>
        <end position="1211"/>
    </location>
</feature>
<feature type="compositionally biased region" description="Polar residues" evidence="1">
    <location>
        <begin position="1176"/>
        <end position="1189"/>
    </location>
</feature>
<feature type="compositionally biased region" description="Basic and acidic residues" evidence="1">
    <location>
        <begin position="458"/>
        <end position="476"/>
    </location>
</feature>
<evidence type="ECO:0000313" key="5">
    <source>
        <dbReference type="Proteomes" id="UP000659654"/>
    </source>
</evidence>
<reference evidence="4" key="1">
    <citation type="submission" date="2020-09" db="EMBL/GenBank/DDBJ databases">
        <authorList>
            <person name="Kikuchi T."/>
        </authorList>
    </citation>
    <scope>NUCLEOTIDE SEQUENCE</scope>
    <source>
        <strain evidence="4">Ka4C1</strain>
    </source>
</reference>
<sequence>MERREERRSGVPARLHARPLAHSEHIPNFGLVIRPAFGFRRPKTTMEREDRRSGVPARLHARPQRRSGVPARLHARPHRRSGVPARLHARPHAHAEHIPKFGLAVRPACGYRRPLGSFGFDLDLCLLQMGLEDLQNSPNEMASTVALTFGIAEYLPHFRANLGLLSSRGYQNFLTTGVFDPSFVIFNPLPRLPAKLVIPLYDGTHFGVAIIEVSDTGVVKAFLIDTLYNINGRPLLSSTSPIIRQYLNSVCNSVFNRDCLFIEEIGQKFDRQYDGVSCGFHTVHNTLLYLMCSENDGEVRPLGLASRQLRELLLGQLSRQFQLYGATQAERLTRQSKIAIIPPQDLERKGPSPSNMRLLLIVALAVAGLATAQQFEEVPKIDETVSQEQELPPSPELTQAQFEPDGSPVAPLDTPVSSDSPAGHNPSEKPADAPEHQPEESDSHVRQEPVGELPVDMIRQHDDEENEKKSSNEDPFLRTIEASTTLAIPVVDESQVSEKQESEKVPDAKEEVKEEQKSEPKVEQPEFKADEPVKEDESSSPASPTDAPSSAANVETPEEHKADVAEEKPKEESEEPKAEVKVEEPKHEEKAEAEEPTPLEPEAPKEESAPSVSPKNPETTTAFVVPVVSEEKVEEQTEKPAQTSSDHALSEQTPDKAAEEQSEKSEAKPEETPATPEATPKPESSSPQGIPGSVEPIVFPSHDSATPSDNANTDAQTPKAEETAEGKAKIPETSTEATVATTTDEESLIAGDKTVFMPVEQEPTPEPIPEERKNPAAAELEKEEREDEAKPEPSPEPKAQPEPSPEPEAKAEPTPEPEAKPEPSPEPEAKPEPSPEPAAEPTPEPAPEPTAEPKPEPSAEEPKAEPSPAPESQPKAEPSPEPAAEPTPEPKPEPSPEEPKAEPSPEPEPKAEPSPEPEPKAEPSPEPKAEPSPEPSPEEPKAEPTPEPEPGPKAEPSPEPKAEPSPEPEPVAEPTPEPEPEPTHDHNHHHDHPSSNGVKTPFSLRFTNIDFSPEFEDKTSGVFKKLKDQINEDLTNTFSDTFGDNFLSYDITNIRKGSVIIEGKLVTRDEIGDPALVAARLEDVIVQRQAKIGGNDVDVTAVSIDGVMSKGSASMKESAASGQAGYVVAASVIIGILILIFIIFAVIIFGVNKSRRKQTLKLKEELNMAEGGRSPYKTNGNGLTSGNPNSPMLLSSSQFSSPPTVQTPQRT</sequence>
<dbReference type="InterPro" id="IPR036364">
    <property type="entry name" value="SEA_dom_sf"/>
</dbReference>
<name>A0A811JZ49_BURXY</name>
<feature type="compositionally biased region" description="Pro residues" evidence="1">
    <location>
        <begin position="796"/>
        <end position="806"/>
    </location>
</feature>
<feature type="compositionally biased region" description="Basic and acidic residues" evidence="1">
    <location>
        <begin position="44"/>
        <end position="53"/>
    </location>
</feature>
<evidence type="ECO:0000256" key="1">
    <source>
        <dbReference type="SAM" id="MobiDB-lite"/>
    </source>
</evidence>
<feature type="compositionally biased region" description="Polar residues" evidence="1">
    <location>
        <begin position="703"/>
        <end position="716"/>
    </location>
</feature>
<dbReference type="AlphaFoldDB" id="A0A811JZ49"/>
<proteinExistence type="predicted"/>